<dbReference type="EMBL" id="HBGK01037930">
    <property type="protein sequence ID" value="CAD9296831.1"/>
    <property type="molecule type" value="Transcribed_RNA"/>
</dbReference>
<feature type="signal peptide" evidence="1">
    <location>
        <begin position="1"/>
        <end position="19"/>
    </location>
</feature>
<name>A0A6U5NBI1_9STRA</name>
<keyword evidence="1" id="KW-0732">Signal</keyword>
<accession>A0A6U5NBI1</accession>
<feature type="domain" description="DUF306" evidence="2">
    <location>
        <begin position="26"/>
        <end position="134"/>
    </location>
</feature>
<proteinExistence type="predicted"/>
<gene>
    <name evidence="3" type="ORF">GOCE00092_LOCUS19670</name>
    <name evidence="4" type="ORF">GOCE00092_LOCUS19671</name>
</gene>
<sequence length="146" mass="15908">MNTILSLLLAGLLPFTVFGSITDFYGDWNVIEAGALTLPESTTTTMWVGEGSDDTHLQLSLHVGNRFMGSIEIVGETSDGSTDVVVHGFASTRMMVRPELEEMENFVVEEVTKMTHLSMEGETLLLTSDDGTKLVCELSGEEEAED</sequence>
<dbReference type="AlphaFoldDB" id="A0A6U5NBI1"/>
<organism evidence="3">
    <name type="scientific">Grammatophora oceanica</name>
    <dbReference type="NCBI Taxonomy" id="210454"/>
    <lineage>
        <taxon>Eukaryota</taxon>
        <taxon>Sar</taxon>
        <taxon>Stramenopiles</taxon>
        <taxon>Ochrophyta</taxon>
        <taxon>Bacillariophyta</taxon>
        <taxon>Fragilariophyceae</taxon>
        <taxon>Fragilariophycidae</taxon>
        <taxon>Rhabdonematales</taxon>
        <taxon>Grammatophoraceae</taxon>
        <taxon>Grammatophora</taxon>
    </lineage>
</organism>
<dbReference type="Gene3D" id="2.40.128.270">
    <property type="match status" value="1"/>
</dbReference>
<dbReference type="Pfam" id="PF03724">
    <property type="entry name" value="META"/>
    <property type="match status" value="1"/>
</dbReference>
<reference evidence="3" key="1">
    <citation type="submission" date="2021-01" db="EMBL/GenBank/DDBJ databases">
        <authorList>
            <person name="Corre E."/>
            <person name="Pelletier E."/>
            <person name="Niang G."/>
            <person name="Scheremetjew M."/>
            <person name="Finn R."/>
            <person name="Kale V."/>
            <person name="Holt S."/>
            <person name="Cochrane G."/>
            <person name="Meng A."/>
            <person name="Brown T."/>
            <person name="Cohen L."/>
        </authorList>
    </citation>
    <scope>NUCLEOTIDE SEQUENCE</scope>
    <source>
        <strain evidence="3">CCMP 410</strain>
    </source>
</reference>
<feature type="chain" id="PRO_5035677309" description="DUF306 domain-containing protein" evidence="1">
    <location>
        <begin position="20"/>
        <end position="146"/>
    </location>
</feature>
<evidence type="ECO:0000256" key="1">
    <source>
        <dbReference type="SAM" id="SignalP"/>
    </source>
</evidence>
<dbReference type="InterPro" id="IPR005184">
    <property type="entry name" value="DUF306_Meta_HslJ"/>
</dbReference>
<dbReference type="EMBL" id="HBGK01037929">
    <property type="protein sequence ID" value="CAD9296830.1"/>
    <property type="molecule type" value="Transcribed_RNA"/>
</dbReference>
<evidence type="ECO:0000313" key="3">
    <source>
        <dbReference type="EMBL" id="CAD9296830.1"/>
    </source>
</evidence>
<protein>
    <recommendedName>
        <fullName evidence="2">DUF306 domain-containing protein</fullName>
    </recommendedName>
</protein>
<dbReference type="InterPro" id="IPR038670">
    <property type="entry name" value="HslJ-like_sf"/>
</dbReference>
<evidence type="ECO:0000313" key="4">
    <source>
        <dbReference type="EMBL" id="CAD9296831.1"/>
    </source>
</evidence>
<evidence type="ECO:0000259" key="2">
    <source>
        <dbReference type="Pfam" id="PF03724"/>
    </source>
</evidence>